<dbReference type="InterPro" id="IPR002464">
    <property type="entry name" value="DNA/RNA_helicase_DEAH_CS"/>
</dbReference>
<dbReference type="GO" id="GO:0003723">
    <property type="term" value="F:RNA binding"/>
    <property type="evidence" value="ECO:0007669"/>
    <property type="project" value="TreeGrafter"/>
</dbReference>
<dbReference type="FunFam" id="3.40.50.300:FF:000007">
    <property type="entry name" value="Pre-mRNA-splicing factor ATP-dependent RNA helicase"/>
    <property type="match status" value="1"/>
</dbReference>
<dbReference type="InterPro" id="IPR027417">
    <property type="entry name" value="P-loop_NTPase"/>
</dbReference>
<dbReference type="Pfam" id="PF00270">
    <property type="entry name" value="DEAD"/>
    <property type="match status" value="1"/>
</dbReference>
<dbReference type="Gene3D" id="1.20.120.1080">
    <property type="match status" value="1"/>
</dbReference>
<dbReference type="PROSITE" id="PS51192">
    <property type="entry name" value="HELICASE_ATP_BIND_1"/>
    <property type="match status" value="1"/>
</dbReference>
<organism evidence="11 12">
    <name type="scientific">Penicillium nalgiovense</name>
    <dbReference type="NCBI Taxonomy" id="60175"/>
    <lineage>
        <taxon>Eukaryota</taxon>
        <taxon>Fungi</taxon>
        <taxon>Dikarya</taxon>
        <taxon>Ascomycota</taxon>
        <taxon>Pezizomycotina</taxon>
        <taxon>Eurotiomycetes</taxon>
        <taxon>Eurotiomycetidae</taxon>
        <taxon>Eurotiales</taxon>
        <taxon>Aspergillaceae</taxon>
        <taxon>Penicillium</taxon>
    </lineage>
</organism>
<evidence type="ECO:0000259" key="10">
    <source>
        <dbReference type="PROSITE" id="PS51532"/>
    </source>
</evidence>
<proteinExistence type="predicted"/>
<keyword evidence="5" id="KW-0067">ATP-binding</keyword>
<dbReference type="InterPro" id="IPR007502">
    <property type="entry name" value="Helicase-assoc_dom"/>
</dbReference>
<keyword evidence="4" id="KW-0378">Hydrolase</keyword>
<evidence type="ECO:0000259" key="8">
    <source>
        <dbReference type="PROSITE" id="PS51192"/>
    </source>
</evidence>
<dbReference type="PROSITE" id="PS51194">
    <property type="entry name" value="HELICASE_CTER"/>
    <property type="match status" value="1"/>
</dbReference>
<dbReference type="Pfam" id="PF07717">
    <property type="entry name" value="OB_NTP_bind"/>
    <property type="match status" value="1"/>
</dbReference>
<dbReference type="GO" id="GO:0003724">
    <property type="term" value="F:RNA helicase activity"/>
    <property type="evidence" value="ECO:0007669"/>
    <property type="project" value="UniProtKB-EC"/>
</dbReference>
<dbReference type="AlphaFoldDB" id="A0A9W4MRA9"/>
<dbReference type="Pfam" id="PF21010">
    <property type="entry name" value="HA2_C"/>
    <property type="match status" value="1"/>
</dbReference>
<dbReference type="SMART" id="SM00490">
    <property type="entry name" value="HELICc"/>
    <property type="match status" value="1"/>
</dbReference>
<evidence type="ECO:0000256" key="3">
    <source>
        <dbReference type="ARBA" id="ARBA00022741"/>
    </source>
</evidence>
<feature type="domain" description="Helicase C-terminal" evidence="9">
    <location>
        <begin position="234"/>
        <end position="409"/>
    </location>
</feature>
<evidence type="ECO:0000313" key="11">
    <source>
        <dbReference type="EMBL" id="CAG8030702.1"/>
    </source>
</evidence>
<dbReference type="Pfam" id="PF00271">
    <property type="entry name" value="Helicase_C"/>
    <property type="match status" value="1"/>
</dbReference>
<dbReference type="GO" id="GO:0008380">
    <property type="term" value="P:RNA splicing"/>
    <property type="evidence" value="ECO:0007669"/>
    <property type="project" value="UniProtKB-KW"/>
</dbReference>
<evidence type="ECO:0000256" key="7">
    <source>
        <dbReference type="ARBA" id="ARBA00047984"/>
    </source>
</evidence>
<dbReference type="EC" id="3.6.4.13" evidence="1"/>
<dbReference type="PANTHER" id="PTHR18934">
    <property type="entry name" value="ATP-DEPENDENT RNA HELICASE"/>
    <property type="match status" value="1"/>
</dbReference>
<dbReference type="Pfam" id="PF06201">
    <property type="entry name" value="PITH"/>
    <property type="match status" value="1"/>
</dbReference>
<evidence type="ECO:0000259" key="9">
    <source>
        <dbReference type="PROSITE" id="PS51194"/>
    </source>
</evidence>
<dbReference type="GO" id="GO:0016787">
    <property type="term" value="F:hydrolase activity"/>
    <property type="evidence" value="ECO:0007669"/>
    <property type="project" value="UniProtKB-KW"/>
</dbReference>
<dbReference type="FunFam" id="1.20.120.1080:FF:000020">
    <property type="entry name" value="ATP dependent RNA helicase, putative"/>
    <property type="match status" value="1"/>
</dbReference>
<dbReference type="InterPro" id="IPR014001">
    <property type="entry name" value="Helicase_ATP-bd"/>
</dbReference>
<dbReference type="SMART" id="SM00847">
    <property type="entry name" value="HA2"/>
    <property type="match status" value="1"/>
</dbReference>
<dbReference type="Gene3D" id="3.40.50.300">
    <property type="entry name" value="P-loop containing nucleotide triphosphate hydrolases"/>
    <property type="match status" value="2"/>
</dbReference>
<dbReference type="GO" id="GO:0071013">
    <property type="term" value="C:catalytic step 2 spliceosome"/>
    <property type="evidence" value="ECO:0007669"/>
    <property type="project" value="TreeGrafter"/>
</dbReference>
<dbReference type="PROSITE" id="PS00690">
    <property type="entry name" value="DEAH_ATP_HELICASE"/>
    <property type="match status" value="1"/>
</dbReference>
<keyword evidence="2" id="KW-0507">mRNA processing</keyword>
<evidence type="ECO:0000256" key="2">
    <source>
        <dbReference type="ARBA" id="ARBA00022664"/>
    </source>
</evidence>
<dbReference type="PANTHER" id="PTHR18934:SF136">
    <property type="entry name" value="ATP-DEPENDENT RNA HELICASE DHX35-RELATED"/>
    <property type="match status" value="1"/>
</dbReference>
<dbReference type="SMART" id="SM00487">
    <property type="entry name" value="DEXDc"/>
    <property type="match status" value="1"/>
</dbReference>
<dbReference type="OrthoDB" id="10253254at2759"/>
<sequence length="963" mass="107206">MASEQELSTSFIPALYKPAALLPIARHKKNLLYLVEKYPVTIVVGQTGSGKTTQLPQYLDQAGWCEDGKIIAVTQPRRVAATTVATRVAEEMRCKVGEEVGYSIRFEDLTSPATRIKFLTDGMLLREALVDPLLSRYSVIMVDEAHERSLSTDVLLGTLKKIRKKRPELRIIVSSATLQAEDFLRFFAGEEYQPEAESADLGGSVGRIISLEGRMYPVDMLFLDSPAEDYIERAVKTVFDIHTQEPEGDVLLFLTGREEIDTAIQLISERAATLHPKAPSLLPLPLYAGLTTEQQMYVFEPTPENTRKVIVSTNIAEASVTIDGIVYVIDSGFAKLRAYNPNTGIDTLTAVPISKASATQRAGRAGRTKPGKCYRLYTQQAFEQLPEATVPEIQRSNLAPVIMQLKALGIDNIVRFDFLTPPPAELIIRALELLSSLGAVDDYAKLTKPLGMRMAEIALDPMMAKVLLVAPSFNCLSEILTIAAMVNLQGTVWVQHAGDKRSAESHRRKFAVEEGDHLTYLNVYQAFVTKGKKDSKWCRDNLLNYRALLRAVSIRGQLKRYLERFGIQVDETLSSRHGAADLSKQPEQIRRCLTTGYFAHAAKMQPDGTFKTVSGGLTLHAHPTSLMFNRKADWVIFHEIMQTGEKTYIRDVTKIEKSYLLEYAPNYYRTLQPLATTYVLTPTISPQFSELKRRHGSGELPTFQLQISKSFVLSSCIQIYISFTMSGHHHDHGHCHGEDHDHTNDITPAIQSLLYSQINFDLITTLNGMRPVIINQVLATSPDFSTETTPNSGASIVKKTWAERLNDIPELESDADEQLLMTIPFNGQVNIHSLLLYTAPTSSAPRTVKLFKNRDDLDFSTASELHPAQTIEVPQPVPGADVFELPLNRAHWNATTSVTLFFEDNWSDGEEDVTKVGYVGFKGQFMKLTREPVNFLYEAAANPQDHVSIPGVSGIGGRIMPGQ</sequence>
<protein>
    <recommendedName>
        <fullName evidence="1">RNA helicase</fullName>
        <ecNumber evidence="1">3.6.4.13</ecNumber>
    </recommendedName>
</protein>
<feature type="domain" description="PITH" evidence="10">
    <location>
        <begin position="743"/>
        <end position="941"/>
    </location>
</feature>
<name>A0A9W4MRA9_PENNA</name>
<dbReference type="GO" id="GO:0005737">
    <property type="term" value="C:cytoplasm"/>
    <property type="evidence" value="ECO:0007669"/>
    <property type="project" value="UniProtKB-ARBA"/>
</dbReference>
<evidence type="ECO:0000256" key="6">
    <source>
        <dbReference type="ARBA" id="ARBA00023187"/>
    </source>
</evidence>
<dbReference type="InterPro" id="IPR037047">
    <property type="entry name" value="PITH_dom_sf"/>
</dbReference>
<evidence type="ECO:0000256" key="1">
    <source>
        <dbReference type="ARBA" id="ARBA00012552"/>
    </source>
</evidence>
<comment type="catalytic activity">
    <reaction evidence="7">
        <text>ATP + H2O = ADP + phosphate + H(+)</text>
        <dbReference type="Rhea" id="RHEA:13065"/>
        <dbReference type="ChEBI" id="CHEBI:15377"/>
        <dbReference type="ChEBI" id="CHEBI:15378"/>
        <dbReference type="ChEBI" id="CHEBI:30616"/>
        <dbReference type="ChEBI" id="CHEBI:43474"/>
        <dbReference type="ChEBI" id="CHEBI:456216"/>
        <dbReference type="EC" id="3.6.4.13"/>
    </reaction>
</comment>
<evidence type="ECO:0000313" key="12">
    <source>
        <dbReference type="Proteomes" id="UP001153461"/>
    </source>
</evidence>
<dbReference type="Pfam" id="PF04408">
    <property type="entry name" value="WHD_HA2"/>
    <property type="match status" value="1"/>
</dbReference>
<evidence type="ECO:0000256" key="5">
    <source>
        <dbReference type="ARBA" id="ARBA00022840"/>
    </source>
</evidence>
<feature type="domain" description="Helicase ATP-binding" evidence="8">
    <location>
        <begin position="32"/>
        <end position="196"/>
    </location>
</feature>
<dbReference type="CDD" id="cd18791">
    <property type="entry name" value="SF2_C_RHA"/>
    <property type="match status" value="1"/>
</dbReference>
<dbReference type="InterPro" id="IPR010400">
    <property type="entry name" value="PITH_dom"/>
</dbReference>
<gene>
    <name evidence="11" type="ORF">PNAL_LOCUS2720</name>
</gene>
<dbReference type="InterPro" id="IPR001650">
    <property type="entry name" value="Helicase_C-like"/>
</dbReference>
<dbReference type="GO" id="GO:0005524">
    <property type="term" value="F:ATP binding"/>
    <property type="evidence" value="ECO:0007669"/>
    <property type="project" value="UniProtKB-KW"/>
</dbReference>
<dbReference type="InterPro" id="IPR048333">
    <property type="entry name" value="HA2_WH"/>
</dbReference>
<dbReference type="InterPro" id="IPR011545">
    <property type="entry name" value="DEAD/DEAH_box_helicase_dom"/>
</dbReference>
<dbReference type="PROSITE" id="PS51532">
    <property type="entry name" value="PITH"/>
    <property type="match status" value="1"/>
</dbReference>
<reference evidence="11" key="1">
    <citation type="submission" date="2021-07" db="EMBL/GenBank/DDBJ databases">
        <authorList>
            <person name="Branca A.L. A."/>
        </authorList>
    </citation>
    <scope>NUCLEOTIDE SEQUENCE</scope>
</reference>
<keyword evidence="6" id="KW-0508">mRNA splicing</keyword>
<dbReference type="FunFam" id="3.40.50.300:FF:001075">
    <property type="entry name" value="ATP dependent RNA helicase, putative"/>
    <property type="match status" value="1"/>
</dbReference>
<evidence type="ECO:0000256" key="4">
    <source>
        <dbReference type="ARBA" id="ARBA00022801"/>
    </source>
</evidence>
<dbReference type="GO" id="GO:0006397">
    <property type="term" value="P:mRNA processing"/>
    <property type="evidence" value="ECO:0007669"/>
    <property type="project" value="UniProtKB-KW"/>
</dbReference>
<keyword evidence="3" id="KW-0547">Nucleotide-binding</keyword>
<dbReference type="EMBL" id="CAJVNV010000088">
    <property type="protein sequence ID" value="CAG8030702.1"/>
    <property type="molecule type" value="Genomic_DNA"/>
</dbReference>
<dbReference type="SUPFAM" id="SSF52540">
    <property type="entry name" value="P-loop containing nucleoside triphosphate hydrolases"/>
    <property type="match status" value="1"/>
</dbReference>
<comment type="caution">
    <text evidence="11">The sequence shown here is derived from an EMBL/GenBank/DDBJ whole genome shotgun (WGS) entry which is preliminary data.</text>
</comment>
<dbReference type="InterPro" id="IPR011709">
    <property type="entry name" value="DEAD-box_helicase_OB_fold"/>
</dbReference>
<dbReference type="Proteomes" id="UP001153461">
    <property type="component" value="Unassembled WGS sequence"/>
</dbReference>
<dbReference type="Gene3D" id="2.60.120.470">
    <property type="entry name" value="PITH domain"/>
    <property type="match status" value="1"/>
</dbReference>
<dbReference type="SUPFAM" id="SSF49785">
    <property type="entry name" value="Galactose-binding domain-like"/>
    <property type="match status" value="1"/>
</dbReference>
<dbReference type="InterPro" id="IPR008979">
    <property type="entry name" value="Galactose-bd-like_sf"/>
</dbReference>
<accession>A0A9W4MRA9</accession>